<proteinExistence type="predicted"/>
<sequence length="91" mass="10573">MSIEALAMAGIDYEDSRIDVEEWKDGAIGEQPPPHLQVEDYHHDDHHEEDVIISNEEAWKMREIQMHNNELKAKMRLWAKAVASMNKNTCT</sequence>
<evidence type="ECO:0000313" key="2">
    <source>
        <dbReference type="Proteomes" id="UP000796880"/>
    </source>
</evidence>
<protein>
    <submittedName>
        <fullName evidence="1">Uncharacterized protein</fullName>
    </submittedName>
</protein>
<dbReference type="Proteomes" id="UP000796880">
    <property type="component" value="Unassembled WGS sequence"/>
</dbReference>
<keyword evidence="2" id="KW-1185">Reference proteome</keyword>
<reference evidence="1" key="1">
    <citation type="submission" date="2020-03" db="EMBL/GenBank/DDBJ databases">
        <title>A high-quality chromosome-level genome assembly of a woody plant with both climbing and erect habits, Rhamnella rubrinervis.</title>
        <authorList>
            <person name="Lu Z."/>
            <person name="Yang Y."/>
            <person name="Zhu X."/>
            <person name="Sun Y."/>
        </authorList>
    </citation>
    <scope>NUCLEOTIDE SEQUENCE</scope>
    <source>
        <strain evidence="1">BYM</strain>
        <tissue evidence="1">Leaf</tissue>
    </source>
</reference>
<accession>A0A8K0DZ41</accession>
<comment type="caution">
    <text evidence="1">The sequence shown here is derived from an EMBL/GenBank/DDBJ whole genome shotgun (WGS) entry which is preliminary data.</text>
</comment>
<dbReference type="OrthoDB" id="1181978at2759"/>
<gene>
    <name evidence="1" type="ORF">FNV43_RR17603</name>
</gene>
<name>A0A8K0DZ41_9ROSA</name>
<organism evidence="1 2">
    <name type="scientific">Rhamnella rubrinervis</name>
    <dbReference type="NCBI Taxonomy" id="2594499"/>
    <lineage>
        <taxon>Eukaryota</taxon>
        <taxon>Viridiplantae</taxon>
        <taxon>Streptophyta</taxon>
        <taxon>Embryophyta</taxon>
        <taxon>Tracheophyta</taxon>
        <taxon>Spermatophyta</taxon>
        <taxon>Magnoliopsida</taxon>
        <taxon>eudicotyledons</taxon>
        <taxon>Gunneridae</taxon>
        <taxon>Pentapetalae</taxon>
        <taxon>rosids</taxon>
        <taxon>fabids</taxon>
        <taxon>Rosales</taxon>
        <taxon>Rhamnaceae</taxon>
        <taxon>rhamnoid group</taxon>
        <taxon>Rhamneae</taxon>
        <taxon>Rhamnella</taxon>
    </lineage>
</organism>
<dbReference type="EMBL" id="VOIH02000008">
    <property type="protein sequence ID" value="KAF3439326.1"/>
    <property type="molecule type" value="Genomic_DNA"/>
</dbReference>
<evidence type="ECO:0000313" key="1">
    <source>
        <dbReference type="EMBL" id="KAF3439326.1"/>
    </source>
</evidence>
<dbReference type="AlphaFoldDB" id="A0A8K0DZ41"/>